<dbReference type="KEGG" id="crw:CROST_003700"/>
<dbReference type="RefSeq" id="WP_077850603.1">
    <property type="nucleotide sequence ID" value="NZ_CP096983.1"/>
</dbReference>
<keyword evidence="2" id="KW-1185">Reference proteome</keyword>
<gene>
    <name evidence="1" type="ORF">CROST_003700</name>
</gene>
<evidence type="ECO:0000313" key="2">
    <source>
        <dbReference type="Proteomes" id="UP000190951"/>
    </source>
</evidence>
<dbReference type="STRING" id="84029.CROST_20750"/>
<dbReference type="AlphaFoldDB" id="A0A1S8L6X2"/>
<name>A0A1S8L6X2_9CLOT</name>
<proteinExistence type="predicted"/>
<accession>A0A1S8L6X2</accession>
<protein>
    <submittedName>
        <fullName evidence="1">Uncharacterized protein</fullName>
    </submittedName>
</protein>
<reference evidence="1 2" key="1">
    <citation type="submission" date="2022-04" db="EMBL/GenBank/DDBJ databases">
        <title>Genome sequence of C. roseum typestrain.</title>
        <authorList>
            <person name="Poehlein A."/>
            <person name="Schoch T."/>
            <person name="Duerre P."/>
            <person name="Daniel R."/>
        </authorList>
    </citation>
    <scope>NUCLEOTIDE SEQUENCE [LARGE SCALE GENOMIC DNA]</scope>
    <source>
        <strain evidence="1 2">DSM 7320</strain>
    </source>
</reference>
<sequence>MFTHEYVRLPQIHRKKRGIKIVRKREDENTEKYVLEDDGLRTTADIGGEELIRGMEFTGVDKVEGKGEMEEFIEILKLLQERPNIKAVEVIAGELPDGKRARDLQDLVMELLEEGML</sequence>
<organism evidence="1 2">
    <name type="scientific">Clostridium felsineum</name>
    <dbReference type="NCBI Taxonomy" id="36839"/>
    <lineage>
        <taxon>Bacteria</taxon>
        <taxon>Bacillati</taxon>
        <taxon>Bacillota</taxon>
        <taxon>Clostridia</taxon>
        <taxon>Eubacteriales</taxon>
        <taxon>Clostridiaceae</taxon>
        <taxon>Clostridium</taxon>
    </lineage>
</organism>
<evidence type="ECO:0000313" key="1">
    <source>
        <dbReference type="EMBL" id="URZ09677.1"/>
    </source>
</evidence>
<dbReference type="Proteomes" id="UP000190951">
    <property type="component" value="Chromosome"/>
</dbReference>
<dbReference type="EMBL" id="CP096983">
    <property type="protein sequence ID" value="URZ09677.1"/>
    <property type="molecule type" value="Genomic_DNA"/>
</dbReference>